<reference evidence="2" key="1">
    <citation type="submission" date="2023-03" db="EMBL/GenBank/DDBJ databases">
        <title>Massive genome expansion in bonnet fungi (Mycena s.s.) driven by repeated elements and novel gene families across ecological guilds.</title>
        <authorList>
            <consortium name="Lawrence Berkeley National Laboratory"/>
            <person name="Harder C.B."/>
            <person name="Miyauchi S."/>
            <person name="Viragh M."/>
            <person name="Kuo A."/>
            <person name="Thoen E."/>
            <person name="Andreopoulos B."/>
            <person name="Lu D."/>
            <person name="Skrede I."/>
            <person name="Drula E."/>
            <person name="Henrissat B."/>
            <person name="Morin E."/>
            <person name="Kohler A."/>
            <person name="Barry K."/>
            <person name="LaButti K."/>
            <person name="Morin E."/>
            <person name="Salamov A."/>
            <person name="Lipzen A."/>
            <person name="Mereny Z."/>
            <person name="Hegedus B."/>
            <person name="Baldrian P."/>
            <person name="Stursova M."/>
            <person name="Weitz H."/>
            <person name="Taylor A."/>
            <person name="Grigoriev I.V."/>
            <person name="Nagy L.G."/>
            <person name="Martin F."/>
            <person name="Kauserud H."/>
        </authorList>
    </citation>
    <scope>NUCLEOTIDE SEQUENCE</scope>
    <source>
        <strain evidence="2">CBHHK067</strain>
    </source>
</reference>
<dbReference type="InterPro" id="IPR045357">
    <property type="entry name" value="Aminopeptidase_N-like_N"/>
</dbReference>
<dbReference type="GO" id="GO:0070006">
    <property type="term" value="F:metalloaminopeptidase activity"/>
    <property type="evidence" value="ECO:0007669"/>
    <property type="project" value="TreeGrafter"/>
</dbReference>
<proteinExistence type="predicted"/>
<feature type="domain" description="Aminopeptidase N-like N-terminal" evidence="1">
    <location>
        <begin position="79"/>
        <end position="118"/>
    </location>
</feature>
<dbReference type="Pfam" id="PF17900">
    <property type="entry name" value="Peptidase_M1_N"/>
    <property type="match status" value="1"/>
</dbReference>
<evidence type="ECO:0000313" key="2">
    <source>
        <dbReference type="EMBL" id="KAJ7699603.1"/>
    </source>
</evidence>
<name>A0AAD7DUS8_MYCRO</name>
<sequence length="127" mass="14126">TMDSSALDTYRLPTLATPVHYDLKIRTDLKTLCFDGAVEVKLTFDADTPTIVLNVVELELGATSEWVPEYYAATFFKFFEPTYARRVFPCWDEPALKATFAISLISRAGTVNLSNMAAAFEGPYDPA</sequence>
<dbReference type="GO" id="GO:0043171">
    <property type="term" value="P:peptide catabolic process"/>
    <property type="evidence" value="ECO:0007669"/>
    <property type="project" value="TreeGrafter"/>
</dbReference>
<evidence type="ECO:0000313" key="3">
    <source>
        <dbReference type="Proteomes" id="UP001221757"/>
    </source>
</evidence>
<comment type="caution">
    <text evidence="2">The sequence shown here is derived from an EMBL/GenBank/DDBJ whole genome shotgun (WGS) entry which is preliminary data.</text>
</comment>
<dbReference type="InterPro" id="IPR050344">
    <property type="entry name" value="Peptidase_M1_aminopeptidases"/>
</dbReference>
<dbReference type="GO" id="GO:0016020">
    <property type="term" value="C:membrane"/>
    <property type="evidence" value="ECO:0007669"/>
    <property type="project" value="TreeGrafter"/>
</dbReference>
<dbReference type="SUPFAM" id="SSF63737">
    <property type="entry name" value="Leukotriene A4 hydrolase N-terminal domain"/>
    <property type="match status" value="1"/>
</dbReference>
<dbReference type="AlphaFoldDB" id="A0AAD7DUS8"/>
<dbReference type="GO" id="GO:0006508">
    <property type="term" value="P:proteolysis"/>
    <property type="evidence" value="ECO:0007669"/>
    <property type="project" value="TreeGrafter"/>
</dbReference>
<dbReference type="PANTHER" id="PTHR11533">
    <property type="entry name" value="PROTEASE M1 ZINC METALLOPROTEASE"/>
    <property type="match status" value="1"/>
</dbReference>
<dbReference type="GO" id="GO:0042277">
    <property type="term" value="F:peptide binding"/>
    <property type="evidence" value="ECO:0007669"/>
    <property type="project" value="TreeGrafter"/>
</dbReference>
<feature type="non-terminal residue" evidence="2">
    <location>
        <position position="1"/>
    </location>
</feature>
<gene>
    <name evidence="2" type="ORF">B0H17DRAFT_926293</name>
</gene>
<dbReference type="Gene3D" id="2.60.40.1730">
    <property type="entry name" value="tricorn interacting facor f3 domain"/>
    <property type="match status" value="2"/>
</dbReference>
<dbReference type="PANTHER" id="PTHR11533:SF174">
    <property type="entry name" value="PUROMYCIN-SENSITIVE AMINOPEPTIDASE-RELATED"/>
    <property type="match status" value="1"/>
</dbReference>
<dbReference type="Proteomes" id="UP001221757">
    <property type="component" value="Unassembled WGS sequence"/>
</dbReference>
<dbReference type="EMBL" id="JARKIE010000022">
    <property type="protein sequence ID" value="KAJ7699603.1"/>
    <property type="molecule type" value="Genomic_DNA"/>
</dbReference>
<protein>
    <recommendedName>
        <fullName evidence="1">Aminopeptidase N-like N-terminal domain-containing protein</fullName>
    </recommendedName>
</protein>
<dbReference type="GO" id="GO:0008270">
    <property type="term" value="F:zinc ion binding"/>
    <property type="evidence" value="ECO:0007669"/>
    <property type="project" value="TreeGrafter"/>
</dbReference>
<accession>A0AAD7DUS8</accession>
<dbReference type="GO" id="GO:0005737">
    <property type="term" value="C:cytoplasm"/>
    <property type="evidence" value="ECO:0007669"/>
    <property type="project" value="TreeGrafter"/>
</dbReference>
<keyword evidence="3" id="KW-1185">Reference proteome</keyword>
<organism evidence="2 3">
    <name type="scientific">Mycena rosella</name>
    <name type="common">Pink bonnet</name>
    <name type="synonym">Agaricus rosellus</name>
    <dbReference type="NCBI Taxonomy" id="1033263"/>
    <lineage>
        <taxon>Eukaryota</taxon>
        <taxon>Fungi</taxon>
        <taxon>Dikarya</taxon>
        <taxon>Basidiomycota</taxon>
        <taxon>Agaricomycotina</taxon>
        <taxon>Agaricomycetes</taxon>
        <taxon>Agaricomycetidae</taxon>
        <taxon>Agaricales</taxon>
        <taxon>Marasmiineae</taxon>
        <taxon>Mycenaceae</taxon>
        <taxon>Mycena</taxon>
    </lineage>
</organism>
<dbReference type="InterPro" id="IPR042097">
    <property type="entry name" value="Aminopeptidase_N-like_N_sf"/>
</dbReference>
<evidence type="ECO:0000259" key="1">
    <source>
        <dbReference type="Pfam" id="PF17900"/>
    </source>
</evidence>
<dbReference type="GO" id="GO:0005615">
    <property type="term" value="C:extracellular space"/>
    <property type="evidence" value="ECO:0007669"/>
    <property type="project" value="TreeGrafter"/>
</dbReference>